<dbReference type="SMART" id="SM00930">
    <property type="entry name" value="NIL"/>
    <property type="match status" value="1"/>
</dbReference>
<dbReference type="InterPro" id="IPR027417">
    <property type="entry name" value="P-loop_NTPase"/>
</dbReference>
<evidence type="ECO:0000256" key="4">
    <source>
        <dbReference type="ARBA" id="ARBA00022840"/>
    </source>
</evidence>
<dbReference type="InterPro" id="IPR045865">
    <property type="entry name" value="ACT-like_dom_sf"/>
</dbReference>
<dbReference type="PROSITE" id="PS00211">
    <property type="entry name" value="ABC_TRANSPORTER_1"/>
    <property type="match status" value="1"/>
</dbReference>
<comment type="caution">
    <text evidence="9">The sequence shown here is derived from an EMBL/GenBank/DDBJ whole genome shotgun (WGS) entry which is preliminary data.</text>
</comment>
<name>A0ABU0E5D7_9FIRM</name>
<dbReference type="PANTHER" id="PTHR43166">
    <property type="entry name" value="AMINO ACID IMPORT ATP-BINDING PROTEIN"/>
    <property type="match status" value="1"/>
</dbReference>
<protein>
    <submittedName>
        <fullName evidence="9">D-methionine transport system ATP-binding protein</fullName>
    </submittedName>
</protein>
<evidence type="ECO:0000256" key="3">
    <source>
        <dbReference type="ARBA" id="ARBA00022741"/>
    </source>
</evidence>
<dbReference type="InterPro" id="IPR017871">
    <property type="entry name" value="ABC_transporter-like_CS"/>
</dbReference>
<keyword evidence="2" id="KW-1003">Cell membrane</keyword>
<keyword evidence="10" id="KW-1185">Reference proteome</keyword>
<reference evidence="9 10" key="1">
    <citation type="submission" date="2023-07" db="EMBL/GenBank/DDBJ databases">
        <title>Genomic Encyclopedia of Type Strains, Phase IV (KMG-IV): sequencing the most valuable type-strain genomes for metagenomic binning, comparative biology and taxonomic classification.</title>
        <authorList>
            <person name="Goeker M."/>
        </authorList>
    </citation>
    <scope>NUCLEOTIDE SEQUENCE [LARGE SCALE GENOMIC DNA]</scope>
    <source>
        <strain evidence="9 10">DSM 16784</strain>
    </source>
</reference>
<feature type="domain" description="ABC transporter" evidence="8">
    <location>
        <begin position="4"/>
        <end position="243"/>
    </location>
</feature>
<dbReference type="Pfam" id="PF00005">
    <property type="entry name" value="ABC_tran"/>
    <property type="match status" value="1"/>
</dbReference>
<dbReference type="SUPFAM" id="SSF55021">
    <property type="entry name" value="ACT-like"/>
    <property type="match status" value="1"/>
</dbReference>
<dbReference type="SMART" id="SM00382">
    <property type="entry name" value="AAA"/>
    <property type="match status" value="1"/>
</dbReference>
<dbReference type="Gene3D" id="3.40.50.300">
    <property type="entry name" value="P-loop containing nucleotide triphosphate hydrolases"/>
    <property type="match status" value="1"/>
</dbReference>
<dbReference type="PROSITE" id="PS50893">
    <property type="entry name" value="ABC_TRANSPORTER_2"/>
    <property type="match status" value="1"/>
</dbReference>
<proteinExistence type="predicted"/>
<evidence type="ECO:0000259" key="8">
    <source>
        <dbReference type="PROSITE" id="PS50893"/>
    </source>
</evidence>
<dbReference type="GO" id="GO:0005524">
    <property type="term" value="F:ATP binding"/>
    <property type="evidence" value="ECO:0007669"/>
    <property type="project" value="UniProtKB-KW"/>
</dbReference>
<evidence type="ECO:0000256" key="6">
    <source>
        <dbReference type="ARBA" id="ARBA00022970"/>
    </source>
</evidence>
<evidence type="ECO:0000256" key="5">
    <source>
        <dbReference type="ARBA" id="ARBA00022967"/>
    </source>
</evidence>
<dbReference type="Pfam" id="PF09383">
    <property type="entry name" value="NIL"/>
    <property type="match status" value="1"/>
</dbReference>
<dbReference type="RefSeq" id="WP_307409108.1">
    <property type="nucleotide sequence ID" value="NZ_JAUSUR010000005.1"/>
</dbReference>
<evidence type="ECO:0000256" key="7">
    <source>
        <dbReference type="ARBA" id="ARBA00023136"/>
    </source>
</evidence>
<sequence length="344" mass="38366">MNKIELKNITKIFKTKEQDVHAVKDVSLHVEERDIFGVIGFSGAGKSTLIRCINLLERPTNGEVWVNGKNLLELKPKELREERKKIGMIFQHFNLMRSRTVAQNIAFPLKGSGLSKTEIQAKVKELLNLVELTDKEHAYPSQLSGGQKQRVAIARALANDPTILLCDEATSALDPQTTQSILALLKDLNEKLKITIVIITHEMAVVKAICNKVAIMENGHVVEEGGIIDIFANPKSEVTKNFINTTTSIHQIYEMIEEGNPLVQLESDEVMLRLVYSSSNTKEALMANLVKKFNVEFNIIFGNVEVLSNQPLGNLVIKVKGNKDDVNASINYVKEQGVKVEVLK</sequence>
<dbReference type="PANTHER" id="PTHR43166:SF30">
    <property type="entry name" value="METHIONINE IMPORT ATP-BINDING PROTEIN METN"/>
    <property type="match status" value="1"/>
</dbReference>
<evidence type="ECO:0000313" key="9">
    <source>
        <dbReference type="EMBL" id="MDQ0361941.1"/>
    </source>
</evidence>
<dbReference type="InterPro" id="IPR018449">
    <property type="entry name" value="NIL_domain"/>
</dbReference>
<dbReference type="InterPro" id="IPR041701">
    <property type="entry name" value="MetN_ABC"/>
</dbReference>
<keyword evidence="6" id="KW-0029">Amino-acid transport</keyword>
<evidence type="ECO:0000313" key="10">
    <source>
        <dbReference type="Proteomes" id="UP001230220"/>
    </source>
</evidence>
<dbReference type="InterPro" id="IPR050086">
    <property type="entry name" value="MetN_ABC_transporter-like"/>
</dbReference>
<dbReference type="Proteomes" id="UP001230220">
    <property type="component" value="Unassembled WGS sequence"/>
</dbReference>
<evidence type="ECO:0000256" key="1">
    <source>
        <dbReference type="ARBA" id="ARBA00022448"/>
    </source>
</evidence>
<keyword evidence="3" id="KW-0547">Nucleotide-binding</keyword>
<dbReference type="Gene3D" id="3.30.70.260">
    <property type="match status" value="1"/>
</dbReference>
<evidence type="ECO:0000256" key="2">
    <source>
        <dbReference type="ARBA" id="ARBA00022475"/>
    </source>
</evidence>
<keyword evidence="7" id="KW-0472">Membrane</keyword>
<keyword evidence="4 9" id="KW-0067">ATP-binding</keyword>
<dbReference type="SUPFAM" id="SSF52540">
    <property type="entry name" value="P-loop containing nucleoside triphosphate hydrolases"/>
    <property type="match status" value="1"/>
</dbReference>
<dbReference type="EMBL" id="JAUSUR010000005">
    <property type="protein sequence ID" value="MDQ0361941.1"/>
    <property type="molecule type" value="Genomic_DNA"/>
</dbReference>
<dbReference type="InterPro" id="IPR003439">
    <property type="entry name" value="ABC_transporter-like_ATP-bd"/>
</dbReference>
<keyword evidence="1" id="KW-0813">Transport</keyword>
<accession>A0ABU0E5D7</accession>
<dbReference type="CDD" id="cd03258">
    <property type="entry name" value="ABC_MetN_methionine_transporter"/>
    <property type="match status" value="1"/>
</dbReference>
<organism evidence="9 10">
    <name type="scientific">Breznakia pachnodae</name>
    <dbReference type="NCBI Taxonomy" id="265178"/>
    <lineage>
        <taxon>Bacteria</taxon>
        <taxon>Bacillati</taxon>
        <taxon>Bacillota</taxon>
        <taxon>Erysipelotrichia</taxon>
        <taxon>Erysipelotrichales</taxon>
        <taxon>Erysipelotrichaceae</taxon>
        <taxon>Breznakia</taxon>
    </lineage>
</organism>
<keyword evidence="5" id="KW-1278">Translocase</keyword>
<gene>
    <name evidence="9" type="ORF">J2S15_002694</name>
</gene>
<dbReference type="InterPro" id="IPR003593">
    <property type="entry name" value="AAA+_ATPase"/>
</dbReference>